<evidence type="ECO:0000259" key="4">
    <source>
        <dbReference type="Pfam" id="PF03816"/>
    </source>
</evidence>
<feature type="compositionally biased region" description="Low complexity" evidence="2">
    <location>
        <begin position="49"/>
        <end position="80"/>
    </location>
</feature>
<dbReference type="PANTHER" id="PTHR33392">
    <property type="entry name" value="POLYISOPRENYL-TEICHOIC ACID--PEPTIDOGLYCAN TEICHOIC ACID TRANSFERASE TAGU"/>
    <property type="match status" value="1"/>
</dbReference>
<dbReference type="Pfam" id="PF03816">
    <property type="entry name" value="LytR_cpsA_psr"/>
    <property type="match status" value="1"/>
</dbReference>
<dbReference type="PROSITE" id="PS51257">
    <property type="entry name" value="PROKAR_LIPOPROTEIN"/>
    <property type="match status" value="1"/>
</dbReference>
<keyword evidence="3" id="KW-0732">Signal</keyword>
<dbReference type="NCBIfam" id="TIGR00350">
    <property type="entry name" value="lytR_cpsA_psr"/>
    <property type="match status" value="1"/>
</dbReference>
<feature type="region of interest" description="Disordered" evidence="2">
    <location>
        <begin position="32"/>
        <end position="110"/>
    </location>
</feature>
<feature type="signal peptide" evidence="3">
    <location>
        <begin position="1"/>
        <end position="28"/>
    </location>
</feature>
<evidence type="ECO:0000313" key="5">
    <source>
        <dbReference type="EMBL" id="CUS02924.2"/>
    </source>
</evidence>
<proteinExistence type="inferred from homology"/>
<feature type="chain" id="PRO_5008240510" description="Cell envelope-related transcriptional attenuator domain-containing protein" evidence="3">
    <location>
        <begin position="29"/>
        <end position="517"/>
    </location>
</feature>
<evidence type="ECO:0000313" key="6">
    <source>
        <dbReference type="Proteomes" id="UP000215027"/>
    </source>
</evidence>
<keyword evidence="6" id="KW-1185">Reference proteome</keyword>
<dbReference type="InterPro" id="IPR050922">
    <property type="entry name" value="LytR/CpsA/Psr_CW_biosynth"/>
</dbReference>
<accession>A0A160T0D1</accession>
<evidence type="ECO:0000256" key="1">
    <source>
        <dbReference type="ARBA" id="ARBA00006068"/>
    </source>
</evidence>
<dbReference type="KEGG" id="pbf:CFX0092_A1046"/>
<name>A0A160T0D1_9CHLR</name>
<gene>
    <name evidence="5" type="ORF">CFX0092_A1046</name>
</gene>
<evidence type="ECO:0000256" key="2">
    <source>
        <dbReference type="SAM" id="MobiDB-lite"/>
    </source>
</evidence>
<protein>
    <recommendedName>
        <fullName evidence="4">Cell envelope-related transcriptional attenuator domain-containing protein</fullName>
    </recommendedName>
</protein>
<dbReference type="RefSeq" id="WP_095042488.1">
    <property type="nucleotide sequence ID" value="NZ_LN890655.1"/>
</dbReference>
<reference evidence="5" key="1">
    <citation type="submission" date="2016-01" db="EMBL/GenBank/DDBJ databases">
        <authorList>
            <person name="Mcilroy J.S."/>
            <person name="Karst M S."/>
            <person name="Albertsen M."/>
        </authorList>
    </citation>
    <scope>NUCLEOTIDE SEQUENCE</scope>
    <source>
        <strain evidence="5">Cfx-K</strain>
    </source>
</reference>
<feature type="compositionally biased region" description="Polar residues" evidence="2">
    <location>
        <begin position="81"/>
        <end position="110"/>
    </location>
</feature>
<dbReference type="Proteomes" id="UP000215027">
    <property type="component" value="Chromosome I"/>
</dbReference>
<dbReference type="Gene3D" id="3.40.630.190">
    <property type="entry name" value="LCP protein"/>
    <property type="match status" value="1"/>
</dbReference>
<dbReference type="InterPro" id="IPR004474">
    <property type="entry name" value="LytR_CpsA_psr"/>
</dbReference>
<organism evidence="5 6">
    <name type="scientific">Candidatus Promineifilum breve</name>
    <dbReference type="NCBI Taxonomy" id="1806508"/>
    <lineage>
        <taxon>Bacteria</taxon>
        <taxon>Bacillati</taxon>
        <taxon>Chloroflexota</taxon>
        <taxon>Ardenticatenia</taxon>
        <taxon>Candidatus Promineifilales</taxon>
        <taxon>Candidatus Promineifilaceae</taxon>
        <taxon>Candidatus Promineifilum</taxon>
    </lineage>
</organism>
<evidence type="ECO:0000256" key="3">
    <source>
        <dbReference type="SAM" id="SignalP"/>
    </source>
</evidence>
<dbReference type="EMBL" id="LN890655">
    <property type="protein sequence ID" value="CUS02924.2"/>
    <property type="molecule type" value="Genomic_DNA"/>
</dbReference>
<dbReference type="PANTHER" id="PTHR33392:SF6">
    <property type="entry name" value="POLYISOPRENYL-TEICHOIC ACID--PEPTIDOGLYCAN TEICHOIC ACID TRANSFERASE TAGU"/>
    <property type="match status" value="1"/>
</dbReference>
<feature type="domain" description="Cell envelope-related transcriptional attenuator" evidence="4">
    <location>
        <begin position="164"/>
        <end position="319"/>
    </location>
</feature>
<dbReference type="AlphaFoldDB" id="A0A160T0D1"/>
<sequence>MISIRLLRPFAVLLAALLVGCAAPSPTAGVTPFPTHTPASGAEDAATVTADPTESATASPAPADTAAADAPLTDTPRATDGTNTRRPTATPLPSATKRPTATPTSLPQQAPTAALNITGSMREGEPTPPTPIPSPVPVFELPDGTTNILLLGKDVNADGSGDARTDTMIVVSVNRETGTASMISLPRDLYVYLPNRIMSRLNTAVTLGGVDLLKQAILYNFGIPIHYYAQVDFEGFKRIVDLLGGVEMAVSCPLQDWRLISPELDQTVEENWEQFRLEAGLHQMDGDLALWYARSRLTTTDFDRGRRQQQLLQAMLNQSIDLGLVARAPELWNAFSDVVETDMDIGRILQLATLASEVRANGIQHLYLAGKMRAWTVPDSGANVQLPVWEGENMMQETFRRLFLPPALNRADRAPITVEIINASQWPAQGLLAADNLAWYGFAPVMGETRPPQEKTEMTYYGQNFKGSYDWLFSWVMGKRLSDIELVDEEAPYNYRVVIGNDYNPCRPAFEAPQAAP</sequence>
<dbReference type="OrthoDB" id="305468at2"/>
<comment type="similarity">
    <text evidence="1">Belongs to the LytR/CpsA/Psr (LCP) family.</text>
</comment>